<dbReference type="RefSeq" id="WP_305159634.1">
    <property type="nucleotide sequence ID" value="NZ_JAUUTP010000005.1"/>
</dbReference>
<protein>
    <submittedName>
        <fullName evidence="1">UPF0489 family protein</fullName>
    </submittedName>
</protein>
<reference evidence="1" key="1">
    <citation type="submission" date="2023-07" db="EMBL/GenBank/DDBJ databases">
        <title>Murine gut Bacillus species.</title>
        <authorList>
            <person name="Gutman E."/>
            <person name="Hashuel R."/>
            <person name="Litvak Y."/>
        </authorList>
    </citation>
    <scope>NUCLEOTIDE SEQUENCE</scope>
    <source>
        <strain evidence="1">RU283</strain>
    </source>
</reference>
<proteinExistence type="predicted"/>
<dbReference type="Pfam" id="PF12640">
    <property type="entry name" value="UPF0489"/>
    <property type="match status" value="1"/>
</dbReference>
<sequence length="412" mass="47671">MMDKIYVYEEHSEVFSYWVNEVPRNSTLVYFDQHLDLKFIENSKMKRISQFIKEGLCIDELKKDTPCREDGRYSYGIDDFLYAAIQEGLFRKIIWVYPRMLGEKGFSDLLWGLLSLVPNHGKEFISSFRNGKNSASVQLNNIELHVTTIEYLREFIINEQVIVDIDLDYFYDPKTNDLSNDIDETLNVLNDLGLFNQVKTMTYSIKSGFLPESFRWMGEYIAGQMGRKIVYSKEDKFSPKVTMEKISSNKKLSLAEIDELNFELRPLGAIGWKLKSILYTQSGEIELAKNCYQIATKTGDDSYWAAYVLGIHFFKDSNYEEALNWFSKTGNIVDTIEAHGLILRLICCLRLELYQKGYGLSKECIELLPMRIEGYILGEVFASKLGMKLLDFDGKIHYDPSQSVISRADTKP</sequence>
<accession>A0AA90P4G3</accession>
<dbReference type="AlphaFoldDB" id="A0AA90P4G3"/>
<name>A0AA90P4G3_9BACI</name>
<organism evidence="1 2">
    <name type="scientific">Peribacillus simplex</name>
    <dbReference type="NCBI Taxonomy" id="1478"/>
    <lineage>
        <taxon>Bacteria</taxon>
        <taxon>Bacillati</taxon>
        <taxon>Bacillota</taxon>
        <taxon>Bacilli</taxon>
        <taxon>Bacillales</taxon>
        <taxon>Bacillaceae</taxon>
        <taxon>Peribacillus</taxon>
    </lineage>
</organism>
<gene>
    <name evidence="1" type="ORF">Q8G35_07420</name>
</gene>
<dbReference type="InterPro" id="IPR011990">
    <property type="entry name" value="TPR-like_helical_dom_sf"/>
</dbReference>
<dbReference type="Gene3D" id="1.25.40.10">
    <property type="entry name" value="Tetratricopeptide repeat domain"/>
    <property type="match status" value="1"/>
</dbReference>
<comment type="caution">
    <text evidence="1">The sequence shown here is derived from an EMBL/GenBank/DDBJ whole genome shotgun (WGS) entry which is preliminary data.</text>
</comment>
<dbReference type="Proteomes" id="UP001178277">
    <property type="component" value="Unassembled WGS sequence"/>
</dbReference>
<evidence type="ECO:0000313" key="2">
    <source>
        <dbReference type="Proteomes" id="UP001178277"/>
    </source>
</evidence>
<dbReference type="InterPro" id="IPR024131">
    <property type="entry name" value="UPF0489"/>
</dbReference>
<dbReference type="EMBL" id="JAUUTP010000005">
    <property type="protein sequence ID" value="MDP1418237.1"/>
    <property type="molecule type" value="Genomic_DNA"/>
</dbReference>
<dbReference type="SUPFAM" id="SSF48452">
    <property type="entry name" value="TPR-like"/>
    <property type="match status" value="1"/>
</dbReference>
<evidence type="ECO:0000313" key="1">
    <source>
        <dbReference type="EMBL" id="MDP1418237.1"/>
    </source>
</evidence>